<dbReference type="SUPFAM" id="SSF53383">
    <property type="entry name" value="PLP-dependent transferases"/>
    <property type="match status" value="1"/>
</dbReference>
<feature type="modified residue" description="N6-(pyridoxal phosphate)lysine" evidence="19">
    <location>
        <position position="303"/>
    </location>
</feature>
<dbReference type="GO" id="GO:0001514">
    <property type="term" value="P:selenocysteine incorporation"/>
    <property type="evidence" value="ECO:0007669"/>
    <property type="project" value="TreeGrafter"/>
</dbReference>
<evidence type="ECO:0000256" key="8">
    <source>
        <dbReference type="ARBA" id="ARBA00022679"/>
    </source>
</evidence>
<dbReference type="UniPathway" id="UPA00906">
    <property type="reaction ID" value="UER00898"/>
</dbReference>
<keyword evidence="17" id="KW-0963">Cytoplasm</keyword>
<name>A0A7S0Y830_9STRA</name>
<keyword evidence="11 17" id="KW-0648">Protein biosynthesis</keyword>
<evidence type="ECO:0000256" key="16">
    <source>
        <dbReference type="ARBA" id="ARBA00048808"/>
    </source>
</evidence>
<dbReference type="GO" id="GO:0000049">
    <property type="term" value="F:tRNA binding"/>
    <property type="evidence" value="ECO:0007669"/>
    <property type="project" value="UniProtKB-UniRule"/>
</dbReference>
<reference evidence="20" key="1">
    <citation type="submission" date="2021-01" db="EMBL/GenBank/DDBJ databases">
        <authorList>
            <person name="Corre E."/>
            <person name="Pelletier E."/>
            <person name="Niang G."/>
            <person name="Scheremetjew M."/>
            <person name="Finn R."/>
            <person name="Kale V."/>
            <person name="Holt S."/>
            <person name="Cochrane G."/>
            <person name="Meng A."/>
            <person name="Brown T."/>
            <person name="Cohen L."/>
        </authorList>
    </citation>
    <scope>NUCLEOTIDE SEQUENCE</scope>
    <source>
        <strain evidence="20">UNC1205</strain>
    </source>
</reference>
<dbReference type="InterPro" id="IPR015421">
    <property type="entry name" value="PyrdxlP-dep_Trfase_major"/>
</dbReference>
<evidence type="ECO:0000256" key="18">
    <source>
        <dbReference type="PIRSR" id="PIRSR017689-1"/>
    </source>
</evidence>
<feature type="binding site" evidence="18">
    <location>
        <position position="332"/>
    </location>
    <ligand>
        <name>substrate</name>
    </ligand>
</feature>
<dbReference type="Pfam" id="PF05889">
    <property type="entry name" value="SepSecS"/>
    <property type="match status" value="1"/>
</dbReference>
<gene>
    <name evidence="20" type="ORF">PDEL1432_LOCUS2127</name>
</gene>
<evidence type="ECO:0000256" key="15">
    <source>
        <dbReference type="ARBA" id="ARBA00032693"/>
    </source>
</evidence>
<evidence type="ECO:0000256" key="17">
    <source>
        <dbReference type="PIRNR" id="PIRNR017689"/>
    </source>
</evidence>
<evidence type="ECO:0000256" key="13">
    <source>
        <dbReference type="ARBA" id="ARBA00030669"/>
    </source>
</evidence>
<feature type="binding site" evidence="18">
    <location>
        <position position="89"/>
    </location>
    <ligand>
        <name>pyridoxal 5'-phosphate</name>
        <dbReference type="ChEBI" id="CHEBI:597326"/>
    </ligand>
</feature>
<dbReference type="GO" id="GO:0005737">
    <property type="term" value="C:cytoplasm"/>
    <property type="evidence" value="ECO:0007669"/>
    <property type="project" value="UniProtKB-SubCell"/>
</dbReference>
<dbReference type="InterPro" id="IPR008829">
    <property type="entry name" value="SepSecS/SepCysS"/>
</dbReference>
<feature type="binding site" evidence="18">
    <location>
        <position position="430"/>
    </location>
    <ligand>
        <name>tRNA</name>
        <dbReference type="ChEBI" id="CHEBI:17843"/>
    </ligand>
</feature>
<keyword evidence="12 17" id="KW-0711">Selenium</keyword>
<dbReference type="InterPro" id="IPR015424">
    <property type="entry name" value="PyrdxlP-dep_Trfase"/>
</dbReference>
<feature type="binding site" evidence="18">
    <location>
        <position position="112"/>
    </location>
    <ligand>
        <name>substrate</name>
    </ligand>
</feature>
<dbReference type="PANTHER" id="PTHR12944">
    <property type="entry name" value="SOLUBLE LIVER ANTIGEN/LIVER PANCREAS ANTIGEN"/>
    <property type="match status" value="1"/>
</dbReference>
<evidence type="ECO:0000256" key="11">
    <source>
        <dbReference type="ARBA" id="ARBA00022917"/>
    </source>
</evidence>
<comment type="cofactor">
    <cofactor evidence="1 17 19">
        <name>pyridoxal 5'-phosphate</name>
        <dbReference type="ChEBI" id="CHEBI:597326"/>
    </cofactor>
</comment>
<evidence type="ECO:0000256" key="5">
    <source>
        <dbReference type="ARBA" id="ARBA00012464"/>
    </source>
</evidence>
<feature type="site" description="May act as a substrate filter by repelling compounds with a negatively charged alpha-carboxylate" evidence="19">
    <location>
        <position position="88"/>
    </location>
</feature>
<dbReference type="EMBL" id="HBFL01003002">
    <property type="protein sequence ID" value="CAD8762087.1"/>
    <property type="molecule type" value="Transcribed_RNA"/>
</dbReference>
<dbReference type="PIRSF" id="PIRSF017689">
    <property type="entry name" value="SepSecS"/>
    <property type="match status" value="1"/>
</dbReference>
<evidence type="ECO:0000313" key="20">
    <source>
        <dbReference type="EMBL" id="CAD8762087.1"/>
    </source>
</evidence>
<dbReference type="GO" id="GO:0098621">
    <property type="term" value="F:O-phosphoseryl-tRNA(Sec) selenium transferase activity"/>
    <property type="evidence" value="ECO:0007669"/>
    <property type="project" value="UniProtKB-EC"/>
</dbReference>
<dbReference type="NCBIfam" id="TIGR03531">
    <property type="entry name" value="selenium_SpcS"/>
    <property type="match status" value="1"/>
</dbReference>
<evidence type="ECO:0000256" key="19">
    <source>
        <dbReference type="PIRSR" id="PIRSR017689-50"/>
    </source>
</evidence>
<keyword evidence="7 17" id="KW-0820">tRNA-binding</keyword>
<keyword evidence="8 17" id="KW-0808">Transferase</keyword>
<dbReference type="InterPro" id="IPR019872">
    <property type="entry name" value="Sec-tRNA_Se_transferase"/>
</dbReference>
<feature type="binding site" evidence="18">
    <location>
        <position position="119"/>
    </location>
    <ligand>
        <name>substrate</name>
    </ligand>
</feature>
<comment type="function">
    <text evidence="2 17">Converts O-phosphoseryl-tRNA(Sec) to selenocysteinyl-tRNA(Sec) required for selenoprotein biosynthesis.</text>
</comment>
<evidence type="ECO:0000256" key="9">
    <source>
        <dbReference type="ARBA" id="ARBA00022884"/>
    </source>
</evidence>
<comment type="subcellular location">
    <subcellularLocation>
        <location evidence="17">Cytoplasm</location>
    </subcellularLocation>
</comment>
<sequence length="503" mass="54830">MTDVDDLSKSFQSLGIPKTHATVGLTNLIASTKQYKSLFVNRRLPDSGWSDVQIQSLLFLFSTLDTNNKTLATGSSSEDESRWCGVGEREGRVYSSLVAQRHFGLSHGMGRSGDITEPQPKAAGSSVLVKLALLLTLDVLRRGSGLDSKGPAAHGILLPLCTGMSMSLLLSSLRASCEDDNKTIVLWSRIDQKSCFKAIHSAGLQCVVVPTKMEGDSVVTDTQAMEQALNEHSDKVLAIITTTSCFAPRVPDAVDEVAKLCKTYEVYHVINNAYGLQCNKTSKLINRACVVGRVDAIVCSTDKNFLVPVGGAIIASPNKTIIKDVGKMYAGRASSSPIVDLFITLLSMGLTGYKRLLKERTEILETFPQRLSAVAEKHGERLLICPNNTISFGVTLDGLARPKQDDESDQDYTKSIDKEISSFGAMLFSRCVSGTRVVPRSQLKIMGGETFVGFGSSTEQYPYAYMTAACAIGVSLQEIDEFYVRLDKTLKEFKTKKKKKSQK</sequence>
<proteinExistence type="inferred from homology"/>
<accession>A0A7S0Y830</accession>
<evidence type="ECO:0000256" key="10">
    <source>
        <dbReference type="ARBA" id="ARBA00022898"/>
    </source>
</evidence>
<evidence type="ECO:0000256" key="4">
    <source>
        <dbReference type="ARBA" id="ARBA00007037"/>
    </source>
</evidence>
<dbReference type="EC" id="2.9.1.2" evidence="5 17"/>
<protein>
    <recommendedName>
        <fullName evidence="6 17">O-phosphoseryl-tRNA(Sec) selenium transferase</fullName>
        <ecNumber evidence="5 17">2.9.1.2</ecNumber>
    </recommendedName>
    <alternativeName>
        <fullName evidence="13 17">Selenocysteine synthase</fullName>
    </alternativeName>
    <alternativeName>
        <fullName evidence="14 17">Selenocysteinyl-tRNA(Sec) synthase</fullName>
    </alternativeName>
    <alternativeName>
        <fullName evidence="15 17">Sep-tRNA:Sec-tRNA synthase</fullName>
    </alternativeName>
</protein>
<comment type="catalytic activity">
    <reaction evidence="16 17">
        <text>O-phospho-L-seryl-tRNA(Sec) + selenophosphate + H2O = L-selenocysteinyl-tRNA(Sec) + 2 phosphate</text>
        <dbReference type="Rhea" id="RHEA:25041"/>
        <dbReference type="Rhea" id="RHEA-COMP:9743"/>
        <dbReference type="Rhea" id="RHEA-COMP:9947"/>
        <dbReference type="ChEBI" id="CHEBI:15377"/>
        <dbReference type="ChEBI" id="CHEBI:16144"/>
        <dbReference type="ChEBI" id="CHEBI:43474"/>
        <dbReference type="ChEBI" id="CHEBI:78551"/>
        <dbReference type="ChEBI" id="CHEBI:78573"/>
        <dbReference type="EC" id="2.9.1.2"/>
    </reaction>
</comment>
<evidence type="ECO:0000256" key="14">
    <source>
        <dbReference type="ARBA" id="ARBA00032048"/>
    </source>
</evidence>
<dbReference type="PANTHER" id="PTHR12944:SF2">
    <property type="entry name" value="O-PHOSPHOSERYL-TRNA(SEC) SELENIUM TRANSFERASE"/>
    <property type="match status" value="1"/>
</dbReference>
<comment type="similarity">
    <text evidence="4 17">Belongs to the SepSecS family.</text>
</comment>
<evidence type="ECO:0000256" key="3">
    <source>
        <dbReference type="ARBA" id="ARBA00004822"/>
    </source>
</evidence>
<comment type="pathway">
    <text evidence="3 17">Aminoacyl-tRNA biosynthesis; selenocysteinyl-tRNA(Sec) biosynthesis; selenocysteinyl-tRNA(Sec) from L-seryl-tRNA(Sec) (archaeal/eukaryal route): step 2/2.</text>
</comment>
<evidence type="ECO:0000256" key="12">
    <source>
        <dbReference type="ARBA" id="ARBA00023266"/>
    </source>
</evidence>
<keyword evidence="10 17" id="KW-0663">Pyridoxal phosphate</keyword>
<dbReference type="GO" id="GO:0001717">
    <property type="term" value="P:conversion of seryl-tRNAsec to selenocys-tRNAsec"/>
    <property type="evidence" value="ECO:0007669"/>
    <property type="project" value="UniProtKB-UniRule"/>
</dbReference>
<dbReference type="AlphaFoldDB" id="A0A7S0Y830"/>
<keyword evidence="9 17" id="KW-0694">RNA-binding</keyword>
<feature type="binding site" evidence="18">
    <location>
        <position position="111"/>
    </location>
    <ligand>
        <name>substrate</name>
    </ligand>
</feature>
<evidence type="ECO:0000256" key="6">
    <source>
        <dbReference type="ARBA" id="ARBA00021963"/>
    </source>
</evidence>
<organism evidence="20">
    <name type="scientific">Pseudo-nitzschia delicatissima</name>
    <dbReference type="NCBI Taxonomy" id="44447"/>
    <lineage>
        <taxon>Eukaryota</taxon>
        <taxon>Sar</taxon>
        <taxon>Stramenopiles</taxon>
        <taxon>Ochrophyta</taxon>
        <taxon>Bacillariophyta</taxon>
        <taxon>Bacillariophyceae</taxon>
        <taxon>Bacillariophycidae</taxon>
        <taxon>Bacillariales</taxon>
        <taxon>Bacillariaceae</taxon>
        <taxon>Pseudo-nitzschia</taxon>
    </lineage>
</organism>
<evidence type="ECO:0000256" key="1">
    <source>
        <dbReference type="ARBA" id="ARBA00001933"/>
    </source>
</evidence>
<evidence type="ECO:0000256" key="2">
    <source>
        <dbReference type="ARBA" id="ARBA00002552"/>
    </source>
</evidence>
<dbReference type="Gene3D" id="3.40.640.10">
    <property type="entry name" value="Type I PLP-dependent aspartate aminotransferase-like (Major domain)"/>
    <property type="match status" value="1"/>
</dbReference>
<evidence type="ECO:0000256" key="7">
    <source>
        <dbReference type="ARBA" id="ARBA00022555"/>
    </source>
</evidence>